<dbReference type="PANTHER" id="PTHR30518">
    <property type="entry name" value="ENDOLYTIC MUREIN TRANSGLYCOSYLASE"/>
    <property type="match status" value="1"/>
</dbReference>
<name>A0ABS4RCR7_9BACI</name>
<comment type="subcellular location">
    <subcellularLocation>
        <location evidence="7">Cell membrane</location>
        <topology evidence="7">Single-pass membrane protein</topology>
    </subcellularLocation>
</comment>
<evidence type="ECO:0000256" key="4">
    <source>
        <dbReference type="ARBA" id="ARBA00023136"/>
    </source>
</evidence>
<sequence length="375" mass="42200">MSNENKNEKRDKIRQKMIERQSEAKLVRKIVLIIAIIFIITVGAAVGGGYFYIKSAIQPVDPNNNKDQQVEIPIGSSSTSIGKILEENGIIKDARVFKYYVKLKNETGFMAGEYALKPSMTIPEIISSLKTGTINEELVFKITIPEGKQLLQIAGIIAEKANKNADEVIEKLNDQAFIESLMKKYPNLLTESILDENILYPLEGYLFPATYSYYKEDPTIEEIITPMIDKTVNVVNEYQIAMEEKELTVHELLTMASLIEEEATEKVDRDKIASVFYNRMATGMPLQTDPTVLYAQGEHKEKVLYKDLEIDSPYNTYKYPGLTPGPIANAGVSSIEAALVPDESDFFYFLATSSGEVLFSKTLDEHNQKKAQHIK</sequence>
<proteinExistence type="inferred from homology"/>
<dbReference type="CDD" id="cd08010">
    <property type="entry name" value="MltG_like"/>
    <property type="match status" value="1"/>
</dbReference>
<dbReference type="HAMAP" id="MF_02065">
    <property type="entry name" value="MltG"/>
    <property type="match status" value="1"/>
</dbReference>
<gene>
    <name evidence="7" type="primary">mltG</name>
    <name evidence="8" type="ORF">J2Z40_001075</name>
</gene>
<dbReference type="RefSeq" id="WP_066396226.1">
    <property type="nucleotide sequence ID" value="NZ_JAGIKZ010000004.1"/>
</dbReference>
<dbReference type="Pfam" id="PF02618">
    <property type="entry name" value="YceG"/>
    <property type="match status" value="1"/>
</dbReference>
<evidence type="ECO:0000256" key="5">
    <source>
        <dbReference type="ARBA" id="ARBA00023239"/>
    </source>
</evidence>
<keyword evidence="4 7" id="KW-0472">Membrane</keyword>
<comment type="caution">
    <text evidence="8">The sequence shown here is derived from an EMBL/GenBank/DDBJ whole genome shotgun (WGS) entry which is preliminary data.</text>
</comment>
<evidence type="ECO:0000313" key="8">
    <source>
        <dbReference type="EMBL" id="MBP2240518.1"/>
    </source>
</evidence>
<dbReference type="NCBIfam" id="TIGR00247">
    <property type="entry name" value="endolytic transglycosylase MltG"/>
    <property type="match status" value="1"/>
</dbReference>
<organism evidence="8 9">
    <name type="scientific">Cytobacillus eiseniae</name>
    <dbReference type="NCBI Taxonomy" id="762947"/>
    <lineage>
        <taxon>Bacteria</taxon>
        <taxon>Bacillati</taxon>
        <taxon>Bacillota</taxon>
        <taxon>Bacilli</taxon>
        <taxon>Bacillales</taxon>
        <taxon>Bacillaceae</taxon>
        <taxon>Cytobacillus</taxon>
    </lineage>
</organism>
<accession>A0ABS4RCR7</accession>
<dbReference type="InterPro" id="IPR003770">
    <property type="entry name" value="MLTG-like"/>
</dbReference>
<evidence type="ECO:0000256" key="2">
    <source>
        <dbReference type="ARBA" id="ARBA00022692"/>
    </source>
</evidence>
<keyword evidence="9" id="KW-1185">Reference proteome</keyword>
<comment type="catalytic activity">
    <reaction evidence="7">
        <text>a peptidoglycan chain = a peptidoglycan chain with N-acetyl-1,6-anhydromuramyl-[peptide] at the reducing end + a peptidoglycan chain with N-acetylglucosamine at the non-reducing end.</text>
        <dbReference type="EC" id="4.2.2.29"/>
    </reaction>
</comment>
<evidence type="ECO:0000256" key="1">
    <source>
        <dbReference type="ARBA" id="ARBA00022475"/>
    </source>
</evidence>
<evidence type="ECO:0000313" key="9">
    <source>
        <dbReference type="Proteomes" id="UP001519293"/>
    </source>
</evidence>
<keyword evidence="2 7" id="KW-0812">Transmembrane</keyword>
<dbReference type="Gene3D" id="3.30.160.60">
    <property type="entry name" value="Classic Zinc Finger"/>
    <property type="match status" value="1"/>
</dbReference>
<protein>
    <recommendedName>
        <fullName evidence="7">Endolytic murein transglycosylase</fullName>
        <ecNumber evidence="7">4.2.2.29</ecNumber>
    </recommendedName>
    <alternativeName>
        <fullName evidence="7">Peptidoglycan lytic transglycosylase</fullName>
    </alternativeName>
    <alternativeName>
        <fullName evidence="7">Peptidoglycan polymerization terminase</fullName>
    </alternativeName>
</protein>
<evidence type="ECO:0000256" key="6">
    <source>
        <dbReference type="ARBA" id="ARBA00023316"/>
    </source>
</evidence>
<comment type="similarity">
    <text evidence="7">Belongs to the transglycosylase MltG family.</text>
</comment>
<feature type="site" description="Important for catalytic activity" evidence="7">
    <location>
        <position position="262"/>
    </location>
</feature>
<evidence type="ECO:0000256" key="3">
    <source>
        <dbReference type="ARBA" id="ARBA00022989"/>
    </source>
</evidence>
<keyword evidence="1 7" id="KW-1003">Cell membrane</keyword>
<dbReference type="Proteomes" id="UP001519293">
    <property type="component" value="Unassembled WGS sequence"/>
</dbReference>
<keyword evidence="6 7" id="KW-0961">Cell wall biogenesis/degradation</keyword>
<keyword evidence="3 7" id="KW-1133">Transmembrane helix</keyword>
<dbReference type="PANTHER" id="PTHR30518:SF2">
    <property type="entry name" value="ENDOLYTIC MUREIN TRANSGLYCOSYLASE"/>
    <property type="match status" value="1"/>
</dbReference>
<dbReference type="EMBL" id="JAGIKZ010000004">
    <property type="protein sequence ID" value="MBP2240518.1"/>
    <property type="molecule type" value="Genomic_DNA"/>
</dbReference>
<evidence type="ECO:0000256" key="7">
    <source>
        <dbReference type="HAMAP-Rule" id="MF_02065"/>
    </source>
</evidence>
<dbReference type="Gene3D" id="3.30.1490.480">
    <property type="entry name" value="Endolytic murein transglycosylase"/>
    <property type="match status" value="1"/>
</dbReference>
<feature type="transmembrane region" description="Helical" evidence="7">
    <location>
        <begin position="30"/>
        <end position="53"/>
    </location>
</feature>
<comment type="function">
    <text evidence="7">Functions as a peptidoglycan terminase that cleaves nascent peptidoglycan strands endolytically to terminate their elongation.</text>
</comment>
<keyword evidence="5 7" id="KW-0456">Lyase</keyword>
<reference evidence="8 9" key="1">
    <citation type="submission" date="2021-03" db="EMBL/GenBank/DDBJ databases">
        <title>Genomic Encyclopedia of Type Strains, Phase IV (KMG-IV): sequencing the most valuable type-strain genomes for metagenomic binning, comparative biology and taxonomic classification.</title>
        <authorList>
            <person name="Goeker M."/>
        </authorList>
    </citation>
    <scope>NUCLEOTIDE SEQUENCE [LARGE SCALE GENOMIC DNA]</scope>
    <source>
        <strain evidence="8 9">DSM 26675</strain>
    </source>
</reference>
<dbReference type="EC" id="4.2.2.29" evidence="7"/>